<sequence length="240" mass="26327">MNQDIIINIPQGAKINVSIGTPIGLTTKLYTVSDTEDVLIPITKPLKTKPEEIFQLLNHVIGDSIKLDELLAVKRGVLGTKKVYSPVEGKLKIIDHETGEVVIEVQKTATKDFLSPAEGVVTQIDQNRGSLSISISPGDEIEVDFITNLTGGEMSFIELGYMAADLTNIKDKVIIIEKIMPATASKFEALDAIAFVYLSGNHSADLPHAKVKDSKEFEKLKNSNKKKAVMLPKIKRIIVY</sequence>
<dbReference type="AlphaFoldDB" id="A0A1F7G914"/>
<gene>
    <name evidence="1" type="ORF">A2690_05115</name>
</gene>
<name>A0A1F7G914_9BACT</name>
<reference evidence="1 2" key="1">
    <citation type="journal article" date="2016" name="Nat. Commun.">
        <title>Thousands of microbial genomes shed light on interconnected biogeochemical processes in an aquifer system.</title>
        <authorList>
            <person name="Anantharaman K."/>
            <person name="Brown C.T."/>
            <person name="Hug L.A."/>
            <person name="Sharon I."/>
            <person name="Castelle C.J."/>
            <person name="Probst A.J."/>
            <person name="Thomas B.C."/>
            <person name="Singh A."/>
            <person name="Wilkins M.J."/>
            <person name="Karaoz U."/>
            <person name="Brodie E.L."/>
            <person name="Williams K.H."/>
            <person name="Hubbard S.S."/>
            <person name="Banfield J.F."/>
        </authorList>
    </citation>
    <scope>NUCLEOTIDE SEQUENCE [LARGE SCALE GENOMIC DNA]</scope>
</reference>
<evidence type="ECO:0000313" key="2">
    <source>
        <dbReference type="Proteomes" id="UP000178372"/>
    </source>
</evidence>
<accession>A0A1F7G914</accession>
<dbReference type="EMBL" id="MFZF01000031">
    <property type="protein sequence ID" value="OGK15407.1"/>
    <property type="molecule type" value="Genomic_DNA"/>
</dbReference>
<dbReference type="Proteomes" id="UP000178372">
    <property type="component" value="Unassembled WGS sequence"/>
</dbReference>
<protein>
    <submittedName>
        <fullName evidence="1">Uncharacterized protein</fullName>
    </submittedName>
</protein>
<evidence type="ECO:0000313" key="1">
    <source>
        <dbReference type="EMBL" id="OGK15407.1"/>
    </source>
</evidence>
<proteinExistence type="predicted"/>
<organism evidence="1 2">
    <name type="scientific">Candidatus Roizmanbacteria bacterium RIFCSPHIGHO2_01_FULL_39_12b</name>
    <dbReference type="NCBI Taxonomy" id="1802030"/>
    <lineage>
        <taxon>Bacteria</taxon>
        <taxon>Candidatus Roizmaniibacteriota</taxon>
    </lineage>
</organism>
<comment type="caution">
    <text evidence="1">The sequence shown here is derived from an EMBL/GenBank/DDBJ whole genome shotgun (WGS) entry which is preliminary data.</text>
</comment>